<name>A0A5N7DKP9_9EURO</name>
<dbReference type="EMBL" id="ML736752">
    <property type="protein sequence ID" value="KAE8406679.1"/>
    <property type="molecule type" value="Genomic_DNA"/>
</dbReference>
<evidence type="ECO:0000313" key="2">
    <source>
        <dbReference type="Proteomes" id="UP000325579"/>
    </source>
</evidence>
<gene>
    <name evidence="1" type="ORF">BDV37DRAFT_242385</name>
</gene>
<accession>A0A5N7DKP9</accession>
<dbReference type="AlphaFoldDB" id="A0A5N7DKP9"/>
<reference evidence="1 2" key="1">
    <citation type="submission" date="2019-04" db="EMBL/GenBank/DDBJ databases">
        <authorList>
            <consortium name="DOE Joint Genome Institute"/>
            <person name="Mondo S."/>
            <person name="Kjaerbolling I."/>
            <person name="Vesth T."/>
            <person name="Frisvad J.C."/>
            <person name="Nybo J.L."/>
            <person name="Theobald S."/>
            <person name="Kildgaard S."/>
            <person name="Isbrandt T."/>
            <person name="Kuo A."/>
            <person name="Sato A."/>
            <person name="Lyhne E.K."/>
            <person name="Kogle M.E."/>
            <person name="Wiebenga A."/>
            <person name="Kun R.S."/>
            <person name="Lubbers R.J."/>
            <person name="Makela M.R."/>
            <person name="Barry K."/>
            <person name="Chovatia M."/>
            <person name="Clum A."/>
            <person name="Daum C."/>
            <person name="Haridas S."/>
            <person name="He G."/>
            <person name="LaButti K."/>
            <person name="Lipzen A."/>
            <person name="Riley R."/>
            <person name="Salamov A."/>
            <person name="Simmons B.A."/>
            <person name="Magnuson J.K."/>
            <person name="Henrissat B."/>
            <person name="Mortensen U.H."/>
            <person name="Larsen T.O."/>
            <person name="Devries R.P."/>
            <person name="Grigoriev I.V."/>
            <person name="Machida M."/>
            <person name="Baker S.E."/>
            <person name="Andersen M.R."/>
            <person name="Cantor M.N."/>
            <person name="Hua S.X."/>
        </authorList>
    </citation>
    <scope>NUCLEOTIDE SEQUENCE [LARGE SCALE GENOMIC DNA]</scope>
    <source>
        <strain evidence="1 2">CBS 119388</strain>
    </source>
</reference>
<proteinExistence type="predicted"/>
<dbReference type="SUPFAM" id="SSF53474">
    <property type="entry name" value="alpha/beta-Hydrolases"/>
    <property type="match status" value="1"/>
</dbReference>
<dbReference type="OrthoDB" id="2363873at2759"/>
<keyword evidence="2" id="KW-1185">Reference proteome</keyword>
<dbReference type="Proteomes" id="UP000325579">
    <property type="component" value="Unassembled WGS sequence"/>
</dbReference>
<evidence type="ECO:0000313" key="1">
    <source>
        <dbReference type="EMBL" id="KAE8406679.1"/>
    </source>
</evidence>
<organism evidence="1 2">
    <name type="scientific">Aspergillus pseudonomiae</name>
    <dbReference type="NCBI Taxonomy" id="1506151"/>
    <lineage>
        <taxon>Eukaryota</taxon>
        <taxon>Fungi</taxon>
        <taxon>Dikarya</taxon>
        <taxon>Ascomycota</taxon>
        <taxon>Pezizomycotina</taxon>
        <taxon>Eurotiomycetes</taxon>
        <taxon>Eurotiomycetidae</taxon>
        <taxon>Eurotiales</taxon>
        <taxon>Aspergillaceae</taxon>
        <taxon>Aspergillus</taxon>
        <taxon>Aspergillus subgen. Circumdati</taxon>
    </lineage>
</organism>
<sequence>MADIVCPFLSPHRSLPVIVFSPGLGSPEGLYTVFQEALASWGYIVIGVEHPLGSSPSDASSSGSADETV</sequence>
<dbReference type="GeneID" id="43666003"/>
<protein>
    <submittedName>
        <fullName evidence="1">Uncharacterized protein</fullName>
    </submittedName>
</protein>
<dbReference type="Pfam" id="PF03403">
    <property type="entry name" value="PAF-AH_p_II"/>
    <property type="match status" value="1"/>
</dbReference>
<dbReference type="InterPro" id="IPR029058">
    <property type="entry name" value="AB_hydrolase_fold"/>
</dbReference>
<dbReference type="Gene3D" id="3.40.50.1820">
    <property type="entry name" value="alpha/beta hydrolase"/>
    <property type="match status" value="1"/>
</dbReference>
<dbReference type="RefSeq" id="XP_031943998.1">
    <property type="nucleotide sequence ID" value="XM_032081312.1"/>
</dbReference>